<gene>
    <name evidence="1" type="ORF">AWRI4620_LOCUS436</name>
</gene>
<evidence type="ECO:0000313" key="2">
    <source>
        <dbReference type="Proteomes" id="UP000745764"/>
    </source>
</evidence>
<sequence length="302" mass="34333">MCWGVQDHIFCELCRHETALDINWLGCQHEFCEVHSPVCQNPIISKLITYRSCQTCITEANDGGNPDDIYPEPFAHPGFSDTKPVIPVDRVQFPEPTAYESCSNVENLAGPADELPSYEDAMNDMPSPPSYDLAILRYNEPDPWFAARTAYDFALERHQQLMDVAQKYRQHIRKFLTQGPSADTIKILDYATEIIESFLFDQEQRISRIDLLGPSLGTIYIEIDLLPSPPEMALLEQKRQSIIRELEGYAERHSTLESAEDWDLRLESLLTHVSVEMASATLREIDEMMASVRAMRANASST</sequence>
<name>A0A9N8KFM4_9PEZI</name>
<organism evidence="1 2">
    <name type="scientific">Aureobasidium uvarum</name>
    <dbReference type="NCBI Taxonomy" id="2773716"/>
    <lineage>
        <taxon>Eukaryota</taxon>
        <taxon>Fungi</taxon>
        <taxon>Dikarya</taxon>
        <taxon>Ascomycota</taxon>
        <taxon>Pezizomycotina</taxon>
        <taxon>Dothideomycetes</taxon>
        <taxon>Dothideomycetidae</taxon>
        <taxon>Dothideales</taxon>
        <taxon>Saccotheciaceae</taxon>
        <taxon>Aureobasidium</taxon>
    </lineage>
</organism>
<dbReference type="EMBL" id="CAINUL010000001">
    <property type="protein sequence ID" value="CAD0106181.1"/>
    <property type="molecule type" value="Genomic_DNA"/>
</dbReference>
<evidence type="ECO:0000313" key="1">
    <source>
        <dbReference type="EMBL" id="CAD0106181.1"/>
    </source>
</evidence>
<comment type="caution">
    <text evidence="1">The sequence shown here is derived from an EMBL/GenBank/DDBJ whole genome shotgun (WGS) entry which is preliminary data.</text>
</comment>
<proteinExistence type="predicted"/>
<accession>A0A9N8KFM4</accession>
<dbReference type="AlphaFoldDB" id="A0A9N8KFM4"/>
<dbReference type="OrthoDB" id="3929920at2759"/>
<reference evidence="1" key="1">
    <citation type="submission" date="2020-06" db="EMBL/GenBank/DDBJ databases">
        <authorList>
            <person name="Onetto C."/>
        </authorList>
    </citation>
    <scope>NUCLEOTIDE SEQUENCE</scope>
</reference>
<dbReference type="Proteomes" id="UP000745764">
    <property type="component" value="Unassembled WGS sequence"/>
</dbReference>
<protein>
    <submittedName>
        <fullName evidence="1">Uncharacterized protein</fullName>
    </submittedName>
</protein>
<keyword evidence="2" id="KW-1185">Reference proteome</keyword>